<evidence type="ECO:0000256" key="3">
    <source>
        <dbReference type="ARBA" id="ARBA00023163"/>
    </source>
</evidence>
<evidence type="ECO:0000313" key="6">
    <source>
        <dbReference type="Proteomes" id="UP001596484"/>
    </source>
</evidence>
<dbReference type="InterPro" id="IPR036388">
    <property type="entry name" value="WH-like_DNA-bd_sf"/>
</dbReference>
<dbReference type="EMBL" id="JBHTCS010000030">
    <property type="protein sequence ID" value="MFC7451250.1"/>
    <property type="molecule type" value="Genomic_DNA"/>
</dbReference>
<accession>A0ABW2S5C3</accession>
<dbReference type="InterPro" id="IPR000835">
    <property type="entry name" value="HTH_MarR-typ"/>
</dbReference>
<dbReference type="InterPro" id="IPR052526">
    <property type="entry name" value="HTH-type_Bedaq_tolerance"/>
</dbReference>
<comment type="caution">
    <text evidence="5">The sequence shown here is derived from an EMBL/GenBank/DDBJ whole genome shotgun (WGS) entry which is preliminary data.</text>
</comment>
<evidence type="ECO:0000259" key="4">
    <source>
        <dbReference type="PROSITE" id="PS50995"/>
    </source>
</evidence>
<reference evidence="6" key="1">
    <citation type="journal article" date="2019" name="Int. J. Syst. Evol. Microbiol.">
        <title>The Global Catalogue of Microorganisms (GCM) 10K type strain sequencing project: providing services to taxonomists for standard genome sequencing and annotation.</title>
        <authorList>
            <consortium name="The Broad Institute Genomics Platform"/>
            <consortium name="The Broad Institute Genome Sequencing Center for Infectious Disease"/>
            <person name="Wu L."/>
            <person name="Ma J."/>
        </authorList>
    </citation>
    <scope>NUCLEOTIDE SEQUENCE [LARGE SCALE GENOMIC DNA]</scope>
    <source>
        <strain evidence="6">ICMP 19430</strain>
    </source>
</reference>
<dbReference type="Proteomes" id="UP001596484">
    <property type="component" value="Unassembled WGS sequence"/>
</dbReference>
<dbReference type="Gene3D" id="1.10.10.10">
    <property type="entry name" value="Winged helix-like DNA-binding domain superfamily/Winged helix DNA-binding domain"/>
    <property type="match status" value="1"/>
</dbReference>
<dbReference type="PROSITE" id="PS01117">
    <property type="entry name" value="HTH_MARR_1"/>
    <property type="match status" value="1"/>
</dbReference>
<name>A0ABW2S5C3_9NOCA</name>
<feature type="domain" description="HTH marR-type" evidence="4">
    <location>
        <begin position="10"/>
        <end position="138"/>
    </location>
</feature>
<dbReference type="PRINTS" id="PR00598">
    <property type="entry name" value="HTHMARR"/>
</dbReference>
<dbReference type="Pfam" id="PF01047">
    <property type="entry name" value="MarR"/>
    <property type="match status" value="1"/>
</dbReference>
<keyword evidence="2" id="KW-0238">DNA-binding</keyword>
<gene>
    <name evidence="5" type="ORF">ACFQS9_25470</name>
</gene>
<keyword evidence="3" id="KW-0804">Transcription</keyword>
<dbReference type="PANTHER" id="PTHR39515:SF2">
    <property type="entry name" value="HTH-TYPE TRANSCRIPTIONAL REGULATOR RV0880"/>
    <property type="match status" value="1"/>
</dbReference>
<evidence type="ECO:0000256" key="2">
    <source>
        <dbReference type="ARBA" id="ARBA00023125"/>
    </source>
</evidence>
<protein>
    <submittedName>
        <fullName evidence="5">MarR family winged helix-turn-helix transcriptional regulator</fullName>
    </submittedName>
</protein>
<organism evidence="5 6">
    <name type="scientific">Rhodococcus daqingensis</name>
    <dbReference type="NCBI Taxonomy" id="2479363"/>
    <lineage>
        <taxon>Bacteria</taxon>
        <taxon>Bacillati</taxon>
        <taxon>Actinomycetota</taxon>
        <taxon>Actinomycetes</taxon>
        <taxon>Mycobacteriales</taxon>
        <taxon>Nocardiaceae</taxon>
        <taxon>Rhodococcus</taxon>
    </lineage>
</organism>
<sequence>MATVHSEDEVTRLKIALARIARLVDRQVSGGGMTRTQLSVLGTVARLGPLRLGALAETEGLNPTMLSRVVGKLEADGLLERSTDPGDRRVARVQVTEAGELMHHRLRGERTRLFTDALARLPAAEERALRAALPAIESLAREIAPRSGDSGTGAAVRGLP</sequence>
<dbReference type="SMART" id="SM00347">
    <property type="entry name" value="HTH_MARR"/>
    <property type="match status" value="1"/>
</dbReference>
<dbReference type="PANTHER" id="PTHR39515">
    <property type="entry name" value="CONSERVED PROTEIN"/>
    <property type="match status" value="1"/>
</dbReference>
<dbReference type="SUPFAM" id="SSF46785">
    <property type="entry name" value="Winged helix' DNA-binding domain"/>
    <property type="match status" value="1"/>
</dbReference>
<dbReference type="InterPro" id="IPR036390">
    <property type="entry name" value="WH_DNA-bd_sf"/>
</dbReference>
<keyword evidence="6" id="KW-1185">Reference proteome</keyword>
<keyword evidence="1" id="KW-0805">Transcription regulation</keyword>
<evidence type="ECO:0000256" key="1">
    <source>
        <dbReference type="ARBA" id="ARBA00023015"/>
    </source>
</evidence>
<proteinExistence type="predicted"/>
<evidence type="ECO:0000313" key="5">
    <source>
        <dbReference type="EMBL" id="MFC7451250.1"/>
    </source>
</evidence>
<dbReference type="PROSITE" id="PS50995">
    <property type="entry name" value="HTH_MARR_2"/>
    <property type="match status" value="1"/>
</dbReference>
<dbReference type="RefSeq" id="WP_378409332.1">
    <property type="nucleotide sequence ID" value="NZ_JBHTCS010000030.1"/>
</dbReference>
<dbReference type="InterPro" id="IPR023187">
    <property type="entry name" value="Tscrpt_reg_MarR-type_CS"/>
</dbReference>